<organism evidence="1 2">
    <name type="scientific">Noviherbaspirillum suwonense</name>
    <dbReference type="NCBI Taxonomy" id="1224511"/>
    <lineage>
        <taxon>Bacteria</taxon>
        <taxon>Pseudomonadati</taxon>
        <taxon>Pseudomonadota</taxon>
        <taxon>Betaproteobacteria</taxon>
        <taxon>Burkholderiales</taxon>
        <taxon>Oxalobacteraceae</taxon>
        <taxon>Noviherbaspirillum</taxon>
    </lineage>
</organism>
<evidence type="ECO:0000313" key="2">
    <source>
        <dbReference type="Proteomes" id="UP001158049"/>
    </source>
</evidence>
<proteinExistence type="predicted"/>
<protein>
    <submittedName>
        <fullName evidence="1">Uncharacterized protein</fullName>
    </submittedName>
</protein>
<reference evidence="1 2" key="1">
    <citation type="submission" date="2017-05" db="EMBL/GenBank/DDBJ databases">
        <authorList>
            <person name="Varghese N."/>
            <person name="Submissions S."/>
        </authorList>
    </citation>
    <scope>NUCLEOTIDE SEQUENCE [LARGE SCALE GENOMIC DNA]</scope>
    <source>
        <strain evidence="1 2">DSM 26001</strain>
    </source>
</reference>
<evidence type="ECO:0000313" key="1">
    <source>
        <dbReference type="EMBL" id="SMP54376.1"/>
    </source>
</evidence>
<gene>
    <name evidence="1" type="ORF">SAMN06295970_1043</name>
</gene>
<dbReference type="EMBL" id="FXUL01000004">
    <property type="protein sequence ID" value="SMP54376.1"/>
    <property type="molecule type" value="Genomic_DNA"/>
</dbReference>
<name>A0ABY1Q0S1_9BURK</name>
<keyword evidence="2" id="KW-1185">Reference proteome</keyword>
<comment type="caution">
    <text evidence="1">The sequence shown here is derived from an EMBL/GenBank/DDBJ whole genome shotgun (WGS) entry which is preliminary data.</text>
</comment>
<dbReference type="Proteomes" id="UP001158049">
    <property type="component" value="Unassembled WGS sequence"/>
</dbReference>
<sequence>MTYNSRVFFQRFGMKFASAVTADLHIIDSDCIECNLFLGSLFYF</sequence>
<accession>A0ABY1Q0S1</accession>